<name>A0A0S2TGB1_9GAMM</name>
<dbReference type="EMBL" id="CP013099">
    <property type="protein sequence ID" value="ALP54199.1"/>
    <property type="molecule type" value="Genomic_DNA"/>
</dbReference>
<dbReference type="InterPro" id="IPR035437">
    <property type="entry name" value="SNase_OB-fold_sf"/>
</dbReference>
<dbReference type="STRING" id="1748243.Tel_14215"/>
<protein>
    <recommendedName>
        <fullName evidence="1">TNase-like domain-containing protein</fullName>
    </recommendedName>
</protein>
<dbReference type="PROSITE" id="PS50830">
    <property type="entry name" value="TNASE_3"/>
    <property type="match status" value="1"/>
</dbReference>
<dbReference type="Gene3D" id="2.40.50.90">
    <property type="match status" value="1"/>
</dbReference>
<dbReference type="Proteomes" id="UP000055136">
    <property type="component" value="Chromosome"/>
</dbReference>
<evidence type="ECO:0000313" key="3">
    <source>
        <dbReference type="Proteomes" id="UP000055136"/>
    </source>
</evidence>
<evidence type="ECO:0000259" key="1">
    <source>
        <dbReference type="PROSITE" id="PS50830"/>
    </source>
</evidence>
<proteinExistence type="predicted"/>
<reference evidence="2" key="1">
    <citation type="submission" date="2015-10" db="EMBL/GenBank/DDBJ databases">
        <title>Description of Candidatus Tenderia electrophaga gen. nov, sp. nov., an Uncultivated Electroautotroph from a Biocathode Enrichment.</title>
        <authorList>
            <person name="Eddie B.J."/>
            <person name="Malanoski A.P."/>
            <person name="Wang Z."/>
            <person name="Hall R.J."/>
            <person name="Oh S.D."/>
            <person name="Heiner C."/>
            <person name="Lin B."/>
            <person name="Strycharz-Glaven S.M."/>
        </authorList>
    </citation>
    <scope>NUCLEOTIDE SEQUENCE [LARGE SCALE GENOMIC DNA]</scope>
    <source>
        <strain evidence="2">NRL1</strain>
    </source>
</reference>
<dbReference type="SMART" id="SM00318">
    <property type="entry name" value="SNc"/>
    <property type="match status" value="1"/>
</dbReference>
<organism evidence="2 3">
    <name type="scientific">Candidatus Tenderia electrophaga</name>
    <dbReference type="NCBI Taxonomy" id="1748243"/>
    <lineage>
        <taxon>Bacteria</taxon>
        <taxon>Pseudomonadati</taxon>
        <taxon>Pseudomonadota</taxon>
        <taxon>Gammaproteobacteria</taxon>
        <taxon>Candidatus Tenderiales</taxon>
        <taxon>Candidatus Tenderiaceae</taxon>
        <taxon>Candidatus Tenderia</taxon>
    </lineage>
</organism>
<accession>A0A0S2TGB1</accession>
<keyword evidence="3" id="KW-1185">Reference proteome</keyword>
<feature type="domain" description="TNase-like" evidence="1">
    <location>
        <begin position="26"/>
        <end position="145"/>
    </location>
</feature>
<evidence type="ECO:0000313" key="2">
    <source>
        <dbReference type="EMBL" id="ALP54199.1"/>
    </source>
</evidence>
<sequence length="249" mass="27624">MLAPALAWAADCLAFRADEWVTPVYVYDGDTLKLEDGRKLRLLGINTPEIGRDGTPSEALAHEARQALVDLVAQQPRLALRYEQQRQDRYGRLLAHAFLSDGRNLQQLLLQRGLAAAVAIAPNLANFDCYLAAEDGAQGQGIWRLPEYQGIATTALPSDAGGFRVVQGRVKRVGESRQAYWLNFAGGFAARIDKRDLPRFARVLDVDQLQGRTLKLRGWLYQVRGQTRLNLYHPRALQLLPSGAGPVLP</sequence>
<dbReference type="SUPFAM" id="SSF50199">
    <property type="entry name" value="Staphylococcal nuclease"/>
    <property type="match status" value="1"/>
</dbReference>
<dbReference type="AlphaFoldDB" id="A0A0S2TGB1"/>
<dbReference type="InterPro" id="IPR016071">
    <property type="entry name" value="Staphylococal_nuclease_OB-fold"/>
</dbReference>
<dbReference type="KEGG" id="tee:Tel_14215"/>
<dbReference type="Pfam" id="PF00565">
    <property type="entry name" value="SNase"/>
    <property type="match status" value="1"/>
</dbReference>
<gene>
    <name evidence="2" type="ORF">Tel_14215</name>
</gene>